<proteinExistence type="predicted"/>
<name>A0ABQ6MY74_9STRA</name>
<dbReference type="PROSITE" id="PS50222">
    <property type="entry name" value="EF_HAND_2"/>
    <property type="match status" value="2"/>
</dbReference>
<protein>
    <recommendedName>
        <fullName evidence="3">EF-hand domain-containing protein</fullName>
    </recommendedName>
</protein>
<dbReference type="PROSITE" id="PS00018">
    <property type="entry name" value="EF_HAND_1"/>
    <property type="match status" value="1"/>
</dbReference>
<sequence length="2106" mass="227653">PPPPPKMDPQAPSSLTANDSYAQQQRLSALTAAASLTGSHLASQSAVALLHVDHSAAPLARYEAGLAAQLARDRGERVEAAFGLIDRDGDGELTPKEIAGAMARNGDVRAMLLGGGADSKDSSSKDPASKDPARRGAGADITALEYEALFARLDADSSRGVDLAEFGAFVAALEAEHARRAEREERAAREAADERLAAGHRLELARACDRQEAAALAMASAEAEAAALLGEAEVRALLAKLRGPNAGQVLGSGRPVDARLAEAFLELRTAGRLREVAEGTGGGGEGGSLEEDPEHARALAAFEEATYTYQHWSDVLFVYEELAKSKPAVPLDDALDLVNSEGEHKLARGGELRAMLGVEGPGKETGSPAGLFDLLSATADEEKKEPAGLFDMLSAAADEESPEQGSSSSPEQGSSSSPEQGSSSSPEQGSSSLSPAALSAALSGLGTIELAPFHFFQAFLPPPPSPPPHPPISALQAAFSLLTQGDASLPPSETASLPLSTLKTSLLTSPPLHALLSLPPGSPPFDALYSSLLPLPPSTSFTLASFSALLNPASPGFPPFHRLRLSLPPELQSHGPSLPRAALAEHLESNPRAARLFRGSEELGVVLDRLPEEGITRAHVVALLCGESTLEAAFALLNPNHQSSIPRATLISQLKSNGLIQRMLHLPSSRHAHDANWQSMMTKLSAPGIDAVDMDLFLTLFAYDEEPPPATPDASYPNSRRTSRRPSLSNPSAPVQKLVMKVPVLNVALAETYLNVRRAFDLLDVDSSESLTNDELEGKLIGNEEIRDLLKVELSDLDDVAKKMKIHSANGAITWELFRMFFVPLDGEDPRDRDGNRVDEVGSRHTMSEKMKEFAGGDVSAWRNGNADADEMMRKMVTTMEAMIDTTKDDQEHTPALNLDEEDVVGDLGWIRQEEEWEQKKGPPPVPERGMEVSLAVPYIDGPKWYVVVSPRETQGVEGPLGVKRLIDYWDDELIDSHSLVWKHGLDDWLPIEDVADLKAQLLLPELHTTFRPQTAPGAMSGFEKKKKVVVDPKPVKLEVISLEKSCNWCGGLATCHIEVPDVVRQLNQGLKESVAASAAGTDDKSEVLNNFLFLGNAAASRERPTEIMEYTHIINCSVSLPCYWDYDDPANAWLHTNVKFDEVDGTVEGGDDKAIAKWKRLDNLGIKYFRVGLDDDPFGRPDTAASKFSVKSWRESEFSSRPLTALTDPLFGNSRPGTRERVRTPGSPSHGRPRTGSAQSHSRPMTGGLRPMTPAEIELIPEFEATELETDYASGFNAAAVSIQAAYRGGKSRESSRPTTADGEGPPPPMPGRLTKQQLDELAEAKLKLGGIRKQVADDIINGFEAVYEWLSRENAGRKVRCLVHSKSGFCSAAAVVASYIIRTQGLSYEETLAHLRTKHGVERIQIMDSVWEDALRIYAKTYSIGHLICDDCFLEEFVEGKKDDRVASEIVERVVKRLELNDKSMVQLDLRDEVLGTFGDDPADENEGGESGIKMLTFALRTSEWLRELDLSGNMICDEDCKLLGNALLTNEGLNVLNLSYNKIGDAGCKEIAAALKIHSVGVLNLSYNLIKAEGGSSIAQMLRNNTHLFDLNLGNNSVGDTGGYDIFDALTTPLYESEEVMAAKAKVYESGGNIDEISEVYNTTLCVLDVSCNDLGQESAKRLVGVLQVNMVLNVLNLDYNPKLGNTEAREIASAIKTYSPSIQWLGFSENGVGNDVAGAFARSLGDSNSLVTRFGLAQNCLRSTGVSRIATAIKNNSSSVLTFLDLGRNPMGSKGCSHLAEALEVNRTLRELVLDCCGIDAEGCKALGEMLESNFVLQQLDLSDNALLAAGVENLFQGLANNKGLRNLNMTNTGVGVKASETIAACLKTNDIMEVLNLSSNQVRNHGCKQIADMLGENATIRKLDLSFNMISAIGVNSIVEGVKAREGISRYDVSKMKALELDIVLVGNLFSKDPGSVDESQLIVQPKLARSKLVFDNVSKDALDVPMWQREEMRESKSPEKNFVRRPSFSAAAGEAFDDDFRIGEKFPLTGTMIRSSSMDVIGGGGFGSGAKELGVISKIAEPVDVPRWRSKMDAHGQDIREFEKKQDAWNTGFSKDHAYE</sequence>
<evidence type="ECO:0000259" key="3">
    <source>
        <dbReference type="PROSITE" id="PS50222"/>
    </source>
</evidence>
<dbReference type="Gene3D" id="3.90.190.10">
    <property type="entry name" value="Protein tyrosine phosphatase superfamily"/>
    <property type="match status" value="1"/>
</dbReference>
<feature type="non-terminal residue" evidence="4">
    <location>
        <position position="1"/>
    </location>
</feature>
<organism evidence="4 5">
    <name type="scientific">Tetraparma gracilis</name>
    <dbReference type="NCBI Taxonomy" id="2962635"/>
    <lineage>
        <taxon>Eukaryota</taxon>
        <taxon>Sar</taxon>
        <taxon>Stramenopiles</taxon>
        <taxon>Ochrophyta</taxon>
        <taxon>Bolidophyceae</taxon>
        <taxon>Parmales</taxon>
        <taxon>Triparmaceae</taxon>
        <taxon>Tetraparma</taxon>
    </lineage>
</organism>
<dbReference type="SUPFAM" id="SSF52799">
    <property type="entry name" value="(Phosphotyrosine protein) phosphatases II"/>
    <property type="match status" value="1"/>
</dbReference>
<feature type="region of interest" description="Disordered" evidence="2">
    <location>
        <begin position="396"/>
        <end position="435"/>
    </location>
</feature>
<feature type="region of interest" description="Disordered" evidence="2">
    <location>
        <begin position="1288"/>
        <end position="1314"/>
    </location>
</feature>
<accession>A0ABQ6MY74</accession>
<dbReference type="Pfam" id="PF14237">
    <property type="entry name" value="GYF_2"/>
    <property type="match status" value="1"/>
</dbReference>
<evidence type="ECO:0000256" key="1">
    <source>
        <dbReference type="ARBA" id="ARBA00022837"/>
    </source>
</evidence>
<dbReference type="InterPro" id="IPR032675">
    <property type="entry name" value="LRR_dom_sf"/>
</dbReference>
<dbReference type="SUPFAM" id="SSF52047">
    <property type="entry name" value="RNI-like"/>
    <property type="match status" value="2"/>
</dbReference>
<dbReference type="SMART" id="SM00368">
    <property type="entry name" value="LRR_RI"/>
    <property type="match status" value="14"/>
</dbReference>
<dbReference type="InterPro" id="IPR011992">
    <property type="entry name" value="EF-hand-dom_pair"/>
</dbReference>
<evidence type="ECO:0000256" key="2">
    <source>
        <dbReference type="SAM" id="MobiDB-lite"/>
    </source>
</evidence>
<comment type="caution">
    <text evidence="4">The sequence shown here is derived from an EMBL/GenBank/DDBJ whole genome shotgun (WGS) entry which is preliminary data.</text>
</comment>
<gene>
    <name evidence="4" type="ORF">TeGR_g13126</name>
</gene>
<feature type="region of interest" description="Disordered" evidence="2">
    <location>
        <begin position="708"/>
        <end position="732"/>
    </location>
</feature>
<dbReference type="PANTHER" id="PTHR24114">
    <property type="entry name" value="LEUCINE RICH REPEAT FAMILY PROTEIN"/>
    <property type="match status" value="1"/>
</dbReference>
<keyword evidence="1" id="KW-0106">Calcium</keyword>
<feature type="region of interest" description="Disordered" evidence="2">
    <location>
        <begin position="112"/>
        <end position="136"/>
    </location>
</feature>
<dbReference type="InterPro" id="IPR018247">
    <property type="entry name" value="EF_Hand_1_Ca_BS"/>
</dbReference>
<feature type="compositionally biased region" description="Basic and acidic residues" evidence="2">
    <location>
        <begin position="118"/>
        <end position="134"/>
    </location>
</feature>
<dbReference type="PANTHER" id="PTHR24114:SF2">
    <property type="entry name" value="F-BOX DOMAIN-CONTAINING PROTEIN-RELATED"/>
    <property type="match status" value="1"/>
</dbReference>
<dbReference type="Pfam" id="PF13516">
    <property type="entry name" value="LRR_6"/>
    <property type="match status" value="5"/>
</dbReference>
<dbReference type="Gene3D" id="3.80.10.10">
    <property type="entry name" value="Ribonuclease Inhibitor"/>
    <property type="match status" value="5"/>
</dbReference>
<dbReference type="EMBL" id="BRYB01003341">
    <property type="protein sequence ID" value="GMI34943.1"/>
    <property type="molecule type" value="Genomic_DNA"/>
</dbReference>
<evidence type="ECO:0000313" key="4">
    <source>
        <dbReference type="EMBL" id="GMI34943.1"/>
    </source>
</evidence>
<feature type="compositionally biased region" description="Polar residues" evidence="2">
    <location>
        <begin position="716"/>
        <end position="732"/>
    </location>
</feature>
<dbReference type="InterPro" id="IPR002048">
    <property type="entry name" value="EF_hand_dom"/>
</dbReference>
<keyword evidence="5" id="KW-1185">Reference proteome</keyword>
<feature type="domain" description="EF-hand" evidence="3">
    <location>
        <begin position="73"/>
        <end position="108"/>
    </location>
</feature>
<feature type="compositionally biased region" description="Low complexity" evidence="2">
    <location>
        <begin position="403"/>
        <end position="435"/>
    </location>
</feature>
<evidence type="ECO:0000313" key="5">
    <source>
        <dbReference type="Proteomes" id="UP001165060"/>
    </source>
</evidence>
<dbReference type="SUPFAM" id="SSF47473">
    <property type="entry name" value="EF-hand"/>
    <property type="match status" value="1"/>
</dbReference>
<feature type="domain" description="EF-hand" evidence="3">
    <location>
        <begin position="141"/>
        <end position="176"/>
    </location>
</feature>
<reference evidence="4 5" key="1">
    <citation type="journal article" date="2023" name="Commun. Biol.">
        <title>Genome analysis of Parmales, the sister group of diatoms, reveals the evolutionary specialization of diatoms from phago-mixotrophs to photoautotrophs.</title>
        <authorList>
            <person name="Ban H."/>
            <person name="Sato S."/>
            <person name="Yoshikawa S."/>
            <person name="Yamada K."/>
            <person name="Nakamura Y."/>
            <person name="Ichinomiya M."/>
            <person name="Sato N."/>
            <person name="Blanc-Mathieu R."/>
            <person name="Endo H."/>
            <person name="Kuwata A."/>
            <person name="Ogata H."/>
        </authorList>
    </citation>
    <scope>NUCLEOTIDE SEQUENCE [LARGE SCALE GENOMIC DNA]</scope>
</reference>
<dbReference type="PROSITE" id="PS50096">
    <property type="entry name" value="IQ"/>
    <property type="match status" value="1"/>
</dbReference>
<dbReference type="InterPro" id="IPR001611">
    <property type="entry name" value="Leu-rich_rpt"/>
</dbReference>
<dbReference type="Proteomes" id="UP001165060">
    <property type="component" value="Unassembled WGS sequence"/>
</dbReference>
<dbReference type="InterPro" id="IPR025640">
    <property type="entry name" value="GYF_2"/>
</dbReference>
<dbReference type="SMART" id="SM00054">
    <property type="entry name" value="EFh"/>
    <property type="match status" value="3"/>
</dbReference>
<dbReference type="InterPro" id="IPR052394">
    <property type="entry name" value="LRR-containing"/>
</dbReference>
<dbReference type="InterPro" id="IPR029021">
    <property type="entry name" value="Prot-tyrosine_phosphatase-like"/>
</dbReference>
<dbReference type="Gene3D" id="1.10.238.10">
    <property type="entry name" value="EF-hand"/>
    <property type="match status" value="1"/>
</dbReference>
<feature type="region of interest" description="Disordered" evidence="2">
    <location>
        <begin position="1205"/>
        <end position="1252"/>
    </location>
</feature>